<sequence length="203" mass="22517">MAAEPALVDIKGVAPVVKVDARYAGSDNFVGAVVDGYHSNKCLLTEQAAAALAAAQQEFADFGLQLVIYDCFRPQRAVDHFLRWTRDEADTKTRAQYYPGIPKSELVPLGYIAEQSGHSRGSTVDLSLQTEAGDLLDMGSPWDFFDPLSNTENPSIPAQAKANRLLLRAVMAQHGFANYPAEWWHFTLVDEPNTDEYWDQPVR</sequence>
<feature type="binding site" evidence="9">
    <location>
        <position position="118"/>
    </location>
    <ligand>
        <name>Zn(2+)</name>
        <dbReference type="ChEBI" id="CHEBI:29105"/>
        <note>catalytic</note>
    </ligand>
</feature>
<dbReference type="Gene3D" id="3.30.1380.10">
    <property type="match status" value="1"/>
</dbReference>
<keyword evidence="2 9" id="KW-0645">Protease</keyword>
<protein>
    <recommendedName>
        <fullName evidence="9 10">D-alanyl-D-alanine dipeptidase</fullName>
        <shortName evidence="9 10">D-Ala-D-Ala dipeptidase</shortName>
        <ecNumber evidence="9 10">3.4.13.22</ecNumber>
    </recommendedName>
</protein>
<dbReference type="GO" id="GO:0160237">
    <property type="term" value="F:D-Ala-D-Ala dipeptidase activity"/>
    <property type="evidence" value="ECO:0007669"/>
    <property type="project" value="UniProtKB-EC"/>
</dbReference>
<evidence type="ECO:0000256" key="7">
    <source>
        <dbReference type="ARBA" id="ARBA00023049"/>
    </source>
</evidence>
<proteinExistence type="inferred from homology"/>
<comment type="similarity">
    <text evidence="9 10">Belongs to the peptidase M15D family.</text>
</comment>
<dbReference type="InterPro" id="IPR009045">
    <property type="entry name" value="Zn_M74/Hedgehog-like"/>
</dbReference>
<evidence type="ECO:0000256" key="9">
    <source>
        <dbReference type="HAMAP-Rule" id="MF_01924"/>
    </source>
</evidence>
<comment type="cofactor">
    <cofactor evidence="9">
        <name>Zn(2+)</name>
        <dbReference type="ChEBI" id="CHEBI:29105"/>
    </cofactor>
    <text evidence="9">Binds 1 zinc ion per subunit.</text>
</comment>
<evidence type="ECO:0000256" key="5">
    <source>
        <dbReference type="ARBA" id="ARBA00022833"/>
    </source>
</evidence>
<dbReference type="KEGG" id="halc:EY643_02670"/>
<evidence type="ECO:0000256" key="3">
    <source>
        <dbReference type="ARBA" id="ARBA00022723"/>
    </source>
</evidence>
<dbReference type="Pfam" id="PF01427">
    <property type="entry name" value="Peptidase_M15"/>
    <property type="match status" value="1"/>
</dbReference>
<dbReference type="HAMAP" id="MF_01924">
    <property type="entry name" value="A_A_dipeptidase"/>
    <property type="match status" value="1"/>
</dbReference>
<evidence type="ECO:0000256" key="4">
    <source>
        <dbReference type="ARBA" id="ARBA00022801"/>
    </source>
</evidence>
<feature type="binding site" evidence="9">
    <location>
        <position position="125"/>
    </location>
    <ligand>
        <name>Zn(2+)</name>
        <dbReference type="ChEBI" id="CHEBI:29105"/>
        <note>catalytic</note>
    </ligand>
</feature>
<name>A0A5P9NPL1_9GAMM</name>
<feature type="site" description="Transition state stabilizer" evidence="9">
    <location>
        <position position="73"/>
    </location>
</feature>
<gene>
    <name evidence="9" type="primary">ddpX</name>
    <name evidence="11" type="ORF">EY643_02670</name>
</gene>
<organism evidence="11 12">
    <name type="scientific">Halioglobus maricola</name>
    <dbReference type="NCBI Taxonomy" id="2601894"/>
    <lineage>
        <taxon>Bacteria</taxon>
        <taxon>Pseudomonadati</taxon>
        <taxon>Pseudomonadota</taxon>
        <taxon>Gammaproteobacteria</taxon>
        <taxon>Cellvibrionales</taxon>
        <taxon>Halieaceae</taxon>
        <taxon>Halioglobus</taxon>
    </lineage>
</organism>
<feature type="active site" description="Proton donor/acceptor" evidence="9">
    <location>
        <position position="182"/>
    </location>
</feature>
<dbReference type="Proteomes" id="UP000326287">
    <property type="component" value="Chromosome"/>
</dbReference>
<evidence type="ECO:0000313" key="11">
    <source>
        <dbReference type="EMBL" id="QFU77727.1"/>
    </source>
</evidence>
<reference evidence="11 12" key="1">
    <citation type="submission" date="2019-02" db="EMBL/GenBank/DDBJ databases">
        <authorList>
            <person name="Li S.-H."/>
        </authorList>
    </citation>
    <scope>NUCLEOTIDE SEQUENCE [LARGE SCALE GENOMIC DNA]</scope>
    <source>
        <strain evidence="11 12">IMCC14385</strain>
    </source>
</reference>
<dbReference type="GO" id="GO:0008237">
    <property type="term" value="F:metallopeptidase activity"/>
    <property type="evidence" value="ECO:0007669"/>
    <property type="project" value="UniProtKB-KW"/>
</dbReference>
<dbReference type="PANTHER" id="PTHR43126:SF1">
    <property type="entry name" value="D-ALANYL-D-ALANINE DIPEPTIDASE"/>
    <property type="match status" value="1"/>
</dbReference>
<dbReference type="AlphaFoldDB" id="A0A5P9NPL1"/>
<dbReference type="InterPro" id="IPR000755">
    <property type="entry name" value="A_A_dipeptidase"/>
</dbReference>
<dbReference type="GO" id="GO:0071555">
    <property type="term" value="P:cell wall organization"/>
    <property type="evidence" value="ECO:0007669"/>
    <property type="project" value="UniProtKB-KW"/>
</dbReference>
<evidence type="ECO:0000313" key="12">
    <source>
        <dbReference type="Proteomes" id="UP000326287"/>
    </source>
</evidence>
<keyword evidence="3 9" id="KW-0479">Metal-binding</keyword>
<evidence type="ECO:0000256" key="6">
    <source>
        <dbReference type="ARBA" id="ARBA00022997"/>
    </source>
</evidence>
<evidence type="ECO:0000256" key="10">
    <source>
        <dbReference type="PIRNR" id="PIRNR026671"/>
    </source>
</evidence>
<feature type="binding site" evidence="9">
    <location>
        <position position="185"/>
    </location>
    <ligand>
        <name>Zn(2+)</name>
        <dbReference type="ChEBI" id="CHEBI:29105"/>
        <note>catalytic</note>
    </ligand>
</feature>
<dbReference type="PIRSF" id="PIRSF026671">
    <property type="entry name" value="AA_dipeptidase"/>
    <property type="match status" value="1"/>
</dbReference>
<comment type="catalytic activity">
    <reaction evidence="1 9 10">
        <text>D-alanyl-D-alanine + H2O = 2 D-alanine</text>
        <dbReference type="Rhea" id="RHEA:20661"/>
        <dbReference type="ChEBI" id="CHEBI:15377"/>
        <dbReference type="ChEBI" id="CHEBI:57416"/>
        <dbReference type="ChEBI" id="CHEBI:57822"/>
        <dbReference type="EC" id="3.4.13.22"/>
    </reaction>
</comment>
<accession>A0A5P9NPL1</accession>
<evidence type="ECO:0000256" key="8">
    <source>
        <dbReference type="ARBA" id="ARBA00023316"/>
    </source>
</evidence>
<keyword evidence="6 9" id="KW-0224">Dipeptidase</keyword>
<keyword evidence="7 9" id="KW-0482">Metalloprotease</keyword>
<dbReference type="GO" id="GO:0008270">
    <property type="term" value="F:zinc ion binding"/>
    <property type="evidence" value="ECO:0007669"/>
    <property type="project" value="UniProtKB-UniRule"/>
</dbReference>
<keyword evidence="5 9" id="KW-0862">Zinc</keyword>
<evidence type="ECO:0000256" key="1">
    <source>
        <dbReference type="ARBA" id="ARBA00001362"/>
    </source>
</evidence>
<dbReference type="EMBL" id="CP036422">
    <property type="protein sequence ID" value="QFU77727.1"/>
    <property type="molecule type" value="Genomic_DNA"/>
</dbReference>
<dbReference type="EC" id="3.4.13.22" evidence="9 10"/>
<dbReference type="PANTHER" id="PTHR43126">
    <property type="entry name" value="D-ALANYL-D-ALANINE DIPEPTIDASE"/>
    <property type="match status" value="1"/>
</dbReference>
<keyword evidence="12" id="KW-1185">Reference proteome</keyword>
<dbReference type="OrthoDB" id="9801061at2"/>
<dbReference type="SUPFAM" id="SSF55166">
    <property type="entry name" value="Hedgehog/DD-peptidase"/>
    <property type="match status" value="1"/>
</dbReference>
<keyword evidence="8 10" id="KW-0961">Cell wall biogenesis/degradation</keyword>
<keyword evidence="4 9" id="KW-0378">Hydrolase</keyword>
<dbReference type="GO" id="GO:0006508">
    <property type="term" value="P:proteolysis"/>
    <property type="evidence" value="ECO:0007669"/>
    <property type="project" value="UniProtKB-KW"/>
</dbReference>
<evidence type="ECO:0000256" key="2">
    <source>
        <dbReference type="ARBA" id="ARBA00022670"/>
    </source>
</evidence>
<dbReference type="CDD" id="cd14817">
    <property type="entry name" value="D-Ala-D-Ala_dipeptidase_VanX"/>
    <property type="match status" value="1"/>
</dbReference>
<comment type="function">
    <text evidence="9 10">Catalyzes hydrolysis of the D-alanyl-D-alanine dipeptide.</text>
</comment>